<dbReference type="KEGG" id="shun:DWB77_07417"/>
<reference evidence="1 2" key="1">
    <citation type="submission" date="2018-10" db="EMBL/GenBank/DDBJ databases">
        <title>Relationship between Morphology and Antimicrobial Activity in Streptomyces.</title>
        <authorList>
            <person name="Kang H.J."/>
            <person name="Kim S.B."/>
        </authorList>
    </citation>
    <scope>NUCLEOTIDE SEQUENCE [LARGE SCALE GENOMIC DNA]</scope>
    <source>
        <strain evidence="1 2">BH38</strain>
    </source>
</reference>
<dbReference type="EMBL" id="CP032698">
    <property type="protein sequence ID" value="AYG85200.1"/>
    <property type="molecule type" value="Genomic_DNA"/>
</dbReference>
<protein>
    <submittedName>
        <fullName evidence="1">Uncharacterized protein</fullName>
    </submittedName>
</protein>
<sequence length="191" mass="20377">MDDFEFELEPVREDRLRGYRGVAGPFGSVDITRPLGALGQGPSRQVTLEGAEFPETLFGGGAGVLPSLDGGWLRVDGTIVDLELKIKGIRKGSRWLELAVRERRYTYNVAGGSGDARLGREGVTIATTCGRPVPMTSGTRRVKVEGDADTTDLAIALVLEQVDRSALSLSGALFAAPMNVLFGRSRDEGPG</sequence>
<accession>A0A387HSH9</accession>
<keyword evidence="2" id="KW-1185">Reference proteome</keyword>
<dbReference type="RefSeq" id="WP_120727028.1">
    <property type="nucleotide sequence ID" value="NZ_CP032698.1"/>
</dbReference>
<dbReference type="OrthoDB" id="4184981at2"/>
<proteinExistence type="predicted"/>
<name>A0A387HSH9_9ACTN</name>
<organism evidence="1 2">
    <name type="scientific">Streptomyces hundungensis</name>
    <dbReference type="NCBI Taxonomy" id="1077946"/>
    <lineage>
        <taxon>Bacteria</taxon>
        <taxon>Bacillati</taxon>
        <taxon>Actinomycetota</taxon>
        <taxon>Actinomycetes</taxon>
        <taxon>Kitasatosporales</taxon>
        <taxon>Streptomycetaceae</taxon>
        <taxon>Streptomyces</taxon>
    </lineage>
</organism>
<gene>
    <name evidence="1" type="ORF">DWB77_07417</name>
</gene>
<evidence type="ECO:0000313" key="1">
    <source>
        <dbReference type="EMBL" id="AYG85200.1"/>
    </source>
</evidence>
<evidence type="ECO:0000313" key="2">
    <source>
        <dbReference type="Proteomes" id="UP000271554"/>
    </source>
</evidence>
<dbReference type="Proteomes" id="UP000271554">
    <property type="component" value="Chromosome"/>
</dbReference>
<dbReference type="AlphaFoldDB" id="A0A387HSH9"/>